<protein>
    <recommendedName>
        <fullName evidence="2">VQ domain-containing protein</fullName>
    </recommendedName>
</protein>
<sequence length="177" mass="19630">MRRLISSSSGRTPSYDVGDESPTVFERFRSSVTDTYLNNGISDILGRFMKIIMEGSPSPISPTGGTKSRKSSASKINNKQAMKVVYISNPMKVKASSASEFRALVQELTGKDSYWADHDEPAHDYHHQIKSPDKGIIKDDRRRSDEGVGGAATDDIDDEQLIWSTSLLEDIARVFNN</sequence>
<accession>A0AAP0KU50</accession>
<name>A0AAP0KU50_9MAGN</name>
<dbReference type="AlphaFoldDB" id="A0AAP0KU50"/>
<evidence type="ECO:0000313" key="3">
    <source>
        <dbReference type="EMBL" id="KAK9157425.1"/>
    </source>
</evidence>
<evidence type="ECO:0000259" key="2">
    <source>
        <dbReference type="Pfam" id="PF05678"/>
    </source>
</evidence>
<feature type="region of interest" description="Disordered" evidence="1">
    <location>
        <begin position="1"/>
        <end position="20"/>
    </location>
</feature>
<dbReference type="InterPro" id="IPR008889">
    <property type="entry name" value="VQ"/>
</dbReference>
<dbReference type="PANTHER" id="PTHR33624:SF17">
    <property type="entry name" value="OS07G0687400 PROTEIN"/>
    <property type="match status" value="1"/>
</dbReference>
<dbReference type="PANTHER" id="PTHR33624">
    <property type="entry name" value="SIGMA FACTOR BINDING PROTEIN 1, CHLOROPLASTIC"/>
    <property type="match status" value="1"/>
</dbReference>
<feature type="compositionally biased region" description="Basic and acidic residues" evidence="1">
    <location>
        <begin position="132"/>
        <end position="146"/>
    </location>
</feature>
<gene>
    <name evidence="3" type="ORF">Scep_003999</name>
</gene>
<dbReference type="Pfam" id="PF05678">
    <property type="entry name" value="VQ"/>
    <property type="match status" value="1"/>
</dbReference>
<evidence type="ECO:0000313" key="4">
    <source>
        <dbReference type="Proteomes" id="UP001419268"/>
    </source>
</evidence>
<evidence type="ECO:0000256" key="1">
    <source>
        <dbReference type="SAM" id="MobiDB-lite"/>
    </source>
</evidence>
<dbReference type="InterPro" id="IPR039335">
    <property type="entry name" value="SIB1/2"/>
</dbReference>
<feature type="domain" description="VQ" evidence="2">
    <location>
        <begin position="87"/>
        <end position="113"/>
    </location>
</feature>
<reference evidence="3 4" key="1">
    <citation type="submission" date="2024-01" db="EMBL/GenBank/DDBJ databases">
        <title>Genome assemblies of Stephania.</title>
        <authorList>
            <person name="Yang L."/>
        </authorList>
    </citation>
    <scope>NUCLEOTIDE SEQUENCE [LARGE SCALE GENOMIC DNA]</scope>
    <source>
        <strain evidence="3">JXDWG</strain>
        <tissue evidence="3">Leaf</tissue>
    </source>
</reference>
<feature type="region of interest" description="Disordered" evidence="1">
    <location>
        <begin position="56"/>
        <end position="75"/>
    </location>
</feature>
<keyword evidence="4" id="KW-1185">Reference proteome</keyword>
<organism evidence="3 4">
    <name type="scientific">Stephania cephalantha</name>
    <dbReference type="NCBI Taxonomy" id="152367"/>
    <lineage>
        <taxon>Eukaryota</taxon>
        <taxon>Viridiplantae</taxon>
        <taxon>Streptophyta</taxon>
        <taxon>Embryophyta</taxon>
        <taxon>Tracheophyta</taxon>
        <taxon>Spermatophyta</taxon>
        <taxon>Magnoliopsida</taxon>
        <taxon>Ranunculales</taxon>
        <taxon>Menispermaceae</taxon>
        <taxon>Menispermoideae</taxon>
        <taxon>Cissampelideae</taxon>
        <taxon>Stephania</taxon>
    </lineage>
</organism>
<feature type="region of interest" description="Disordered" evidence="1">
    <location>
        <begin position="132"/>
        <end position="154"/>
    </location>
</feature>
<comment type="caution">
    <text evidence="3">The sequence shown here is derived from an EMBL/GenBank/DDBJ whole genome shotgun (WGS) entry which is preliminary data.</text>
</comment>
<proteinExistence type="predicted"/>
<dbReference type="Proteomes" id="UP001419268">
    <property type="component" value="Unassembled WGS sequence"/>
</dbReference>
<dbReference type="EMBL" id="JBBNAG010000002">
    <property type="protein sequence ID" value="KAK9157425.1"/>
    <property type="molecule type" value="Genomic_DNA"/>
</dbReference>
<feature type="compositionally biased region" description="Polar residues" evidence="1">
    <location>
        <begin position="1"/>
        <end position="12"/>
    </location>
</feature>